<keyword evidence="2" id="KW-1185">Reference proteome</keyword>
<evidence type="ECO:0000313" key="2">
    <source>
        <dbReference type="Proteomes" id="UP000011238"/>
    </source>
</evidence>
<name>Q14VT4_9VIRU</name>
<dbReference type="RefSeq" id="YP_656679.1">
    <property type="nucleotide sequence ID" value="NC_008211.1"/>
</dbReference>
<proteinExistence type="predicted"/>
<reference evidence="2" key="1">
    <citation type="journal article" date="1999" name="J. Cancer Res. Clin. Oncol.">
        <title>Genomic studies of the Lucke tumor herpesvirus (RaHV-1).</title>
        <authorList>
            <person name="Davison A.J."/>
            <person name="Sauerbier W."/>
            <person name="Dolan A."/>
            <person name="Addison C."/>
            <person name="McKinnell R.G."/>
        </authorList>
    </citation>
    <scope>NUCLEOTIDE SEQUENCE [LARGE SCALE GENOMIC DNA]</scope>
    <source>
        <strain evidence="2">McKinnell</strain>
    </source>
</reference>
<sequence length="399" mass="45010">MRALWVLCVLGIARGDVGEIFRTYGLNHVIPGCDRGVYPPEYFVYHGMYTYKSPLCGVNRVKTLCRMIMPCFSPSFWALNAQLFDKQCMRFPSVFGDVGGERAVESYVELARSYDNRRMEQAPFYVRWYWMAAAYGMCDAFLVEEALRSAPVIPGDCLTLQPGGVLVPANLYLGYRMGRMKPCPYPCQMYERVFNSMSQYFGEGDADAITRVNALLRASGYCLTSLQQCAAILPENFVCFTPAMVDIFISRCTNQSAADYILSVYSRGLTLEKLKGARSNHNADFLFAEWLSERAAVCQHPERIPQEKERCMLKVLDSKNCLIPLRFRALMDKDEYCMAYGGHILGAVGAAFNAAQYYNLLIADAFDMTFSRGSMCLPPVVRTSNLIPVPYKLVPQDVQ</sequence>
<dbReference type="EMBL" id="DQ665917">
    <property type="protein sequence ID" value="ABG25729.1"/>
    <property type="molecule type" value="Genomic_DNA"/>
</dbReference>
<dbReference type="KEGG" id="vg:5141321"/>
<accession>Q14VT4</accession>
<dbReference type="GeneID" id="5141321"/>
<reference evidence="1 2" key="2">
    <citation type="journal article" date="2006" name="J. Gen. Virol.">
        <title>Genome sequences of two frog herpesviruses.</title>
        <authorList>
            <person name="Davison A.J."/>
            <person name="Cunningham C."/>
            <person name="Sauerbier W."/>
            <person name="McKinnell R.G."/>
        </authorList>
    </citation>
    <scope>NUCLEOTIDE SEQUENCE [LARGE SCALE GENOMIC DNA]</scope>
    <source>
        <strain evidence="1 2">McKinnell</strain>
    </source>
</reference>
<organism evidence="2">
    <name type="scientific">Ranid herpesvirus 1</name>
    <name type="common">Lucke tumor herpesvirus</name>
    <dbReference type="NCBI Taxonomy" id="85655"/>
    <lineage>
        <taxon>Viruses</taxon>
        <taxon>Duplodnaviria</taxon>
        <taxon>Heunggongvirae</taxon>
        <taxon>Peploviricota</taxon>
        <taxon>Herviviricetes</taxon>
        <taxon>Herpesvirales</taxon>
        <taxon>Alloherpesviridae</taxon>
        <taxon>Batravirus</taxon>
        <taxon>Batravirus ranidallo1</taxon>
    </lineage>
</organism>
<evidence type="ECO:0000313" key="1">
    <source>
        <dbReference type="EMBL" id="ABG25729.1"/>
    </source>
</evidence>
<protein>
    <submittedName>
        <fullName evidence="1">ORF24</fullName>
    </submittedName>
</protein>
<dbReference type="Proteomes" id="UP000011238">
    <property type="component" value="Segment"/>
</dbReference>